<evidence type="ECO:0000256" key="3">
    <source>
        <dbReference type="ARBA" id="ARBA00022989"/>
    </source>
</evidence>
<dbReference type="InterPro" id="IPR019430">
    <property type="entry name" value="7TM_GPCR_serpentine_rcpt_Srx"/>
</dbReference>
<dbReference type="SUPFAM" id="SSF81321">
    <property type="entry name" value="Family A G protein-coupled receptor-like"/>
    <property type="match status" value="1"/>
</dbReference>
<gene>
    <name evidence="7" type="primary">Acey_s0155.g3074</name>
    <name evidence="7" type="ORF">Y032_0155g3074</name>
</gene>
<evidence type="ECO:0000256" key="2">
    <source>
        <dbReference type="ARBA" id="ARBA00022692"/>
    </source>
</evidence>
<evidence type="ECO:0000256" key="5">
    <source>
        <dbReference type="SAM" id="Phobius"/>
    </source>
</evidence>
<protein>
    <recommendedName>
        <fullName evidence="6">G-protein coupled receptors family 1 profile domain-containing protein</fullName>
    </recommendedName>
</protein>
<dbReference type="PROSITE" id="PS50262">
    <property type="entry name" value="G_PROTEIN_RECEP_F1_2"/>
    <property type="match status" value="1"/>
</dbReference>
<comment type="caution">
    <text evidence="7">The sequence shown here is derived from an EMBL/GenBank/DDBJ whole genome shotgun (WGS) entry which is preliminary data.</text>
</comment>
<keyword evidence="8" id="KW-1185">Reference proteome</keyword>
<reference evidence="8" key="1">
    <citation type="journal article" date="2015" name="Nat. Genet.">
        <title>The genome and transcriptome of the zoonotic hookworm Ancylostoma ceylanicum identify infection-specific gene families.</title>
        <authorList>
            <person name="Schwarz E.M."/>
            <person name="Hu Y."/>
            <person name="Antoshechkin I."/>
            <person name="Miller M.M."/>
            <person name="Sternberg P.W."/>
            <person name="Aroian R.V."/>
        </authorList>
    </citation>
    <scope>NUCLEOTIDE SEQUENCE</scope>
    <source>
        <strain evidence="8">HY135</strain>
    </source>
</reference>
<proteinExistence type="predicted"/>
<comment type="subcellular location">
    <subcellularLocation>
        <location evidence="1">Membrane</location>
    </subcellularLocation>
</comment>
<feature type="transmembrane region" description="Helical" evidence="5">
    <location>
        <begin position="222"/>
        <end position="241"/>
    </location>
</feature>
<feature type="transmembrane region" description="Helical" evidence="5">
    <location>
        <begin position="176"/>
        <end position="195"/>
    </location>
</feature>
<feature type="transmembrane region" description="Helical" evidence="5">
    <location>
        <begin position="81"/>
        <end position="101"/>
    </location>
</feature>
<dbReference type="PANTHER" id="PTHR23017:SF44">
    <property type="entry name" value="G-PROTEIN COUPLED RECEPTORS FAMILY 1 PROFILE DOMAIN-CONTAINING PROTEIN"/>
    <property type="match status" value="1"/>
</dbReference>
<dbReference type="PANTHER" id="PTHR23017">
    <property type="entry name" value="SERPENTINE RECEPTOR, CLASS X"/>
    <property type="match status" value="1"/>
</dbReference>
<accession>A0A016SZS7</accession>
<dbReference type="EMBL" id="JARK01001491">
    <property type="protein sequence ID" value="EYB95891.1"/>
    <property type="molecule type" value="Genomic_DNA"/>
</dbReference>
<feature type="transmembrane region" description="Helical" evidence="5">
    <location>
        <begin position="122"/>
        <end position="142"/>
    </location>
</feature>
<dbReference type="Pfam" id="PF10328">
    <property type="entry name" value="7TM_GPCR_Srx"/>
    <property type="match status" value="1"/>
</dbReference>
<dbReference type="CDD" id="cd00637">
    <property type="entry name" value="7tm_classA_rhodopsin-like"/>
    <property type="match status" value="1"/>
</dbReference>
<keyword evidence="3 5" id="KW-1133">Transmembrane helix</keyword>
<dbReference type="OrthoDB" id="5825164at2759"/>
<name>A0A016SZS7_9BILA</name>
<evidence type="ECO:0000313" key="8">
    <source>
        <dbReference type="Proteomes" id="UP000024635"/>
    </source>
</evidence>
<evidence type="ECO:0000259" key="6">
    <source>
        <dbReference type="PROSITE" id="PS50262"/>
    </source>
</evidence>
<feature type="transmembrane region" description="Helical" evidence="5">
    <location>
        <begin position="247"/>
        <end position="271"/>
    </location>
</feature>
<feature type="domain" description="G-protein coupled receptors family 1 profile" evidence="6">
    <location>
        <begin position="18"/>
        <end position="231"/>
    </location>
</feature>
<dbReference type="AlphaFoldDB" id="A0A016SZS7"/>
<evidence type="ECO:0000313" key="7">
    <source>
        <dbReference type="EMBL" id="EYB95891.1"/>
    </source>
</evidence>
<evidence type="ECO:0000256" key="4">
    <source>
        <dbReference type="ARBA" id="ARBA00023136"/>
    </source>
</evidence>
<keyword evidence="4 5" id="KW-0472">Membrane</keyword>
<keyword evidence="2 5" id="KW-0812">Transmembrane</keyword>
<feature type="transmembrane region" description="Helical" evidence="5">
    <location>
        <begin position="6"/>
        <end position="26"/>
    </location>
</feature>
<organism evidence="7 8">
    <name type="scientific">Ancylostoma ceylanicum</name>
    <dbReference type="NCBI Taxonomy" id="53326"/>
    <lineage>
        <taxon>Eukaryota</taxon>
        <taxon>Metazoa</taxon>
        <taxon>Ecdysozoa</taxon>
        <taxon>Nematoda</taxon>
        <taxon>Chromadorea</taxon>
        <taxon>Rhabditida</taxon>
        <taxon>Rhabditina</taxon>
        <taxon>Rhabditomorpha</taxon>
        <taxon>Strongyloidea</taxon>
        <taxon>Ancylostomatidae</taxon>
        <taxon>Ancylostomatinae</taxon>
        <taxon>Ancylostoma</taxon>
    </lineage>
</organism>
<dbReference type="Gene3D" id="1.20.1070.10">
    <property type="entry name" value="Rhodopsin 7-helix transmembrane proteins"/>
    <property type="match status" value="1"/>
</dbReference>
<dbReference type="Proteomes" id="UP000024635">
    <property type="component" value="Unassembled WGS sequence"/>
</dbReference>
<feature type="transmembrane region" description="Helical" evidence="5">
    <location>
        <begin position="38"/>
        <end position="61"/>
    </location>
</feature>
<evidence type="ECO:0000256" key="1">
    <source>
        <dbReference type="ARBA" id="ARBA00004370"/>
    </source>
</evidence>
<dbReference type="InterPro" id="IPR017452">
    <property type="entry name" value="GPCR_Rhodpsn_7TM"/>
</dbReference>
<dbReference type="GO" id="GO:0016020">
    <property type="term" value="C:membrane"/>
    <property type="evidence" value="ECO:0007669"/>
    <property type="project" value="UniProtKB-SubCell"/>
</dbReference>
<sequence>MQDNQIVALVIFSISFIGTVANFIVATSTQRLPSMRNAFGLLMTSQSSGEAVLCAIFAFYYSPMVFFNIQAMEPFSRRFGIVLLMCYDICIFSHLFIALNRMFAICFPWSYEKYFSHTNTKILIVISWSVSIVRCLISYGFFDCDFVYDGSIWVYVFTRTKDCTFISLYLDFYKDLSVVVVIAAVDMITVIRVHVTSMQLRKTGQCETDERRKREINFLKQAVLQGMVFVVELYTYFHLAWQVHDRWAVWLLTTVAWNLVHCTDALIIIGLNGEYRKLISSPTRIFRSRSIVHNSSTNAAVRGGGGTYIK</sequence>